<comment type="caution">
    <text evidence="2">The sequence shown here is derived from an EMBL/GenBank/DDBJ whole genome shotgun (WGS) entry which is preliminary data.</text>
</comment>
<proteinExistence type="predicted"/>
<gene>
    <name evidence="2" type="ORF">FWILDA_LOCUS5398</name>
</gene>
<protein>
    <submittedName>
        <fullName evidence="2">5759_t:CDS:1</fullName>
    </submittedName>
</protein>
<feature type="region of interest" description="Disordered" evidence="1">
    <location>
        <begin position="1"/>
        <end position="55"/>
    </location>
</feature>
<evidence type="ECO:0000256" key="1">
    <source>
        <dbReference type="SAM" id="MobiDB-lite"/>
    </source>
</evidence>
<feature type="region of interest" description="Disordered" evidence="1">
    <location>
        <begin position="104"/>
        <end position="143"/>
    </location>
</feature>
<feature type="compositionally biased region" description="Low complexity" evidence="1">
    <location>
        <begin position="31"/>
        <end position="53"/>
    </location>
</feature>
<dbReference type="Proteomes" id="UP001153678">
    <property type="component" value="Unassembled WGS sequence"/>
</dbReference>
<dbReference type="EMBL" id="CAMKVN010000893">
    <property type="protein sequence ID" value="CAI2172075.1"/>
    <property type="molecule type" value="Genomic_DNA"/>
</dbReference>
<keyword evidence="3" id="KW-1185">Reference proteome</keyword>
<evidence type="ECO:0000313" key="3">
    <source>
        <dbReference type="Proteomes" id="UP001153678"/>
    </source>
</evidence>
<feature type="compositionally biased region" description="Basic and acidic residues" evidence="1">
    <location>
        <begin position="114"/>
        <end position="129"/>
    </location>
</feature>
<evidence type="ECO:0000313" key="2">
    <source>
        <dbReference type="EMBL" id="CAI2172075.1"/>
    </source>
</evidence>
<name>A0A9W4SM68_9GLOM</name>
<reference evidence="2" key="1">
    <citation type="submission" date="2022-08" db="EMBL/GenBank/DDBJ databases">
        <authorList>
            <person name="Kallberg Y."/>
            <person name="Tangrot J."/>
            <person name="Rosling A."/>
        </authorList>
    </citation>
    <scope>NUCLEOTIDE SEQUENCE</scope>
    <source>
        <strain evidence="2">Wild A</strain>
    </source>
</reference>
<sequence>MMKVAAMNYHQNQHIKKKKISSEDSTDDESSFSNSDKGFSTRSSSSSSSGDNSDSSREKILLIITIMLAIDSSEESSDESKVRERNEIYSNDEIHLLEKKRDFSAVGSMSGKCSKSENEENSGIKDKSSIKKNSKCIYQDLNR</sequence>
<dbReference type="AlphaFoldDB" id="A0A9W4SM68"/>
<accession>A0A9W4SM68</accession>
<organism evidence="2 3">
    <name type="scientific">Funneliformis geosporum</name>
    <dbReference type="NCBI Taxonomy" id="1117311"/>
    <lineage>
        <taxon>Eukaryota</taxon>
        <taxon>Fungi</taxon>
        <taxon>Fungi incertae sedis</taxon>
        <taxon>Mucoromycota</taxon>
        <taxon>Glomeromycotina</taxon>
        <taxon>Glomeromycetes</taxon>
        <taxon>Glomerales</taxon>
        <taxon>Glomeraceae</taxon>
        <taxon>Funneliformis</taxon>
    </lineage>
</organism>